<evidence type="ECO:0000256" key="1">
    <source>
        <dbReference type="ARBA" id="ARBA00005921"/>
    </source>
</evidence>
<feature type="compositionally biased region" description="Basic and acidic residues" evidence="4">
    <location>
        <begin position="74"/>
        <end position="90"/>
    </location>
</feature>
<keyword evidence="2 3" id="KW-0175">Coiled coil</keyword>
<feature type="compositionally biased region" description="Polar residues" evidence="4">
    <location>
        <begin position="91"/>
        <end position="106"/>
    </location>
</feature>
<evidence type="ECO:0008006" key="6">
    <source>
        <dbReference type="Google" id="ProtNLM"/>
    </source>
</evidence>
<dbReference type="AlphaFoldDB" id="A0A0A9CEX9"/>
<dbReference type="EMBL" id="GBRH01223006">
    <property type="protein sequence ID" value="JAD74889.1"/>
    <property type="molecule type" value="Transcribed_RNA"/>
</dbReference>
<name>A0A0A9CEX9_ARUDO</name>
<feature type="region of interest" description="Disordered" evidence="4">
    <location>
        <begin position="65"/>
        <end position="113"/>
    </location>
</feature>
<organism evidence="5">
    <name type="scientific">Arundo donax</name>
    <name type="common">Giant reed</name>
    <name type="synonym">Donax arundinaceus</name>
    <dbReference type="NCBI Taxonomy" id="35708"/>
    <lineage>
        <taxon>Eukaryota</taxon>
        <taxon>Viridiplantae</taxon>
        <taxon>Streptophyta</taxon>
        <taxon>Embryophyta</taxon>
        <taxon>Tracheophyta</taxon>
        <taxon>Spermatophyta</taxon>
        <taxon>Magnoliopsida</taxon>
        <taxon>Liliopsida</taxon>
        <taxon>Poales</taxon>
        <taxon>Poaceae</taxon>
        <taxon>PACMAD clade</taxon>
        <taxon>Arundinoideae</taxon>
        <taxon>Arundineae</taxon>
        <taxon>Arundo</taxon>
    </lineage>
</organism>
<dbReference type="InterPro" id="IPR008587">
    <property type="entry name" value="FPP_plant"/>
</dbReference>
<proteinExistence type="inferred from homology"/>
<evidence type="ECO:0000313" key="5">
    <source>
        <dbReference type="EMBL" id="JAD74889.1"/>
    </source>
</evidence>
<accession>A0A0A9CEX9</accession>
<protein>
    <recommendedName>
        <fullName evidence="6">Filament-like plant protein 4</fullName>
    </recommendedName>
</protein>
<feature type="coiled-coil region" evidence="3">
    <location>
        <begin position="339"/>
        <end position="488"/>
    </location>
</feature>
<dbReference type="Pfam" id="PF05911">
    <property type="entry name" value="FPP"/>
    <property type="match status" value="1"/>
</dbReference>
<reference evidence="5" key="1">
    <citation type="submission" date="2014-09" db="EMBL/GenBank/DDBJ databases">
        <authorList>
            <person name="Magalhaes I.L.F."/>
            <person name="Oliveira U."/>
            <person name="Santos F.R."/>
            <person name="Vidigal T.H.D.A."/>
            <person name="Brescovit A.D."/>
            <person name="Santos A.J."/>
        </authorList>
    </citation>
    <scope>NUCLEOTIDE SEQUENCE</scope>
    <source>
        <tissue evidence="5">Shoot tissue taken approximately 20 cm above the soil surface</tissue>
    </source>
</reference>
<evidence type="ECO:0000256" key="3">
    <source>
        <dbReference type="SAM" id="Coils"/>
    </source>
</evidence>
<feature type="region of interest" description="Disordered" evidence="4">
    <location>
        <begin position="499"/>
        <end position="609"/>
    </location>
</feature>
<sequence length="609" mass="67204">MTSMSEDGVDDEGSCTESWANALVSELSHFKKEKAAKSSVTEGTNRLELMDDFLEMERLACLTSETNGNGSTIDKMKIDEVGATERDGVKDSQSASPMSETPSSKQRLSEKSPFLKLQSRISSLLDSESSENNVGKVLDSIRSILKDIEDEADSTNASGTHHSDIVEVSDSLSLGKADGRLSSGSKCTLDQELLNAVLKIQDFVKLLDQEVSKFQGQSSDYEGLCEKIQKFSALVDKVLSNDNGLDDIVMALSLILSETGQIRFTVLRDSSNEAESNNLDCVDKVTLLENKVQSEPLKDSLSGLCPLLPRSSSDPEFEGPADAGFDVKTAVKICSPEEYEQLKSEKTNLEAELVKCNEIIEETQVRLSDMEKNLEDLTSKLADSEKSNSFSETQLKCMAESYKSLESRKVGLENEIEVLQSKIDTLIAELTEERQSHQEDLAKYKDLEKMERYETERRSMFVDEDPDTKSKEKEIAAAAEKLAECQETILILGRQLQAMRPPAESVGSPNRQRMEDFLQDAVGTTTGEYSQKPSGQPDTDQEMLGTGNVSPVNGYKAQITPSDAEGSPFLSPNSSKRPNHRSRSSSSYANQLSEKQSRGFSRFFTKGKE</sequence>
<comment type="similarity">
    <text evidence="1">Belongs to the FPP family.</text>
</comment>
<feature type="compositionally biased region" description="Polar residues" evidence="4">
    <location>
        <begin position="522"/>
        <end position="538"/>
    </location>
</feature>
<reference evidence="5" key="2">
    <citation type="journal article" date="2015" name="Data Brief">
        <title>Shoot transcriptome of the giant reed, Arundo donax.</title>
        <authorList>
            <person name="Barrero R.A."/>
            <person name="Guerrero F.D."/>
            <person name="Moolhuijzen P."/>
            <person name="Goolsby J.A."/>
            <person name="Tidwell J."/>
            <person name="Bellgard S.E."/>
            <person name="Bellgard M.I."/>
        </authorList>
    </citation>
    <scope>NUCLEOTIDE SEQUENCE</scope>
    <source>
        <tissue evidence="5">Shoot tissue taken approximately 20 cm above the soil surface</tissue>
    </source>
</reference>
<dbReference type="PANTHER" id="PTHR31580">
    <property type="entry name" value="FILAMENT-LIKE PLANT PROTEIN 4"/>
    <property type="match status" value="1"/>
</dbReference>
<evidence type="ECO:0000256" key="4">
    <source>
        <dbReference type="SAM" id="MobiDB-lite"/>
    </source>
</evidence>
<dbReference type="PANTHER" id="PTHR31580:SF4">
    <property type="entry name" value="FILAMENT-LIKE PLANT PROTEIN 6"/>
    <property type="match status" value="1"/>
</dbReference>
<feature type="compositionally biased region" description="Polar residues" evidence="4">
    <location>
        <begin position="584"/>
        <end position="594"/>
    </location>
</feature>
<evidence type="ECO:0000256" key="2">
    <source>
        <dbReference type="ARBA" id="ARBA00023054"/>
    </source>
</evidence>